<dbReference type="GO" id="GO:0002143">
    <property type="term" value="P:tRNA wobble position uridine thiolation"/>
    <property type="evidence" value="ECO:0007669"/>
    <property type="project" value="InterPro"/>
</dbReference>
<keyword evidence="10 14" id="KW-0067">ATP-binding</keyword>
<feature type="binding site" evidence="14">
    <location>
        <position position="260"/>
    </location>
    <ligand>
        <name>Zn(2+)</name>
        <dbReference type="ChEBI" id="CHEBI:29105"/>
    </ligand>
</feature>
<keyword evidence="3 14" id="KW-0808">Transferase</keyword>
<evidence type="ECO:0000259" key="16">
    <source>
        <dbReference type="PROSITE" id="PS50206"/>
    </source>
</evidence>
<dbReference type="GO" id="GO:0046872">
    <property type="term" value="F:metal ion binding"/>
    <property type="evidence" value="ECO:0007669"/>
    <property type="project" value="UniProtKB-KW"/>
</dbReference>
<feature type="domain" description="Rhodanese" evidence="16">
    <location>
        <begin position="394"/>
        <end position="490"/>
    </location>
</feature>
<dbReference type="GO" id="GO:0006777">
    <property type="term" value="P:Mo-molybdopterin cofactor biosynthetic process"/>
    <property type="evidence" value="ECO:0007669"/>
    <property type="project" value="UniProtKB-UniRule"/>
</dbReference>
<comment type="function">
    <text evidence="14">Plays a central role in 2-thiolation of mcm(5)S(2)U at tRNA wobble positions of cytosolic tRNA(Lys), tRNA(Glu) and tRNA(Gln). Also essential during biosynthesis of the molybdenum cofactor. Acts by mediating the C-terminal thiocarboxylation of sulfur carriers urm1 and MOCS2A. Its N-terminus first activates urm1 and MOCS2A as acyl-adenylates (-COAMP), then the persulfide sulfur on the catalytic cysteine is transferred to urm1 and MOCS2A to form thiocarboxylation (-COSH) of their C-terminus. The reaction probably involves hydrogen sulfide that is generated from the persulfide intermediate and that acts as nucleophile towards urm1 and MOCS2A. Subsequently, a transient disulfide bond is formed. Does not use thiosulfate as sulfur donor; nfs1 probably acting as a sulfur donor for thiocarboxylation reactions.</text>
</comment>
<dbReference type="InterPro" id="IPR035985">
    <property type="entry name" value="Ubiquitin-activating_enz"/>
</dbReference>
<dbReference type="InterPro" id="IPR028885">
    <property type="entry name" value="MOCS3/Uba4"/>
</dbReference>
<comment type="subcellular location">
    <subcellularLocation>
        <location evidence="1">Cytoplasm</location>
        <location evidence="1">Cytosol</location>
    </subcellularLocation>
</comment>
<dbReference type="InterPro" id="IPR045886">
    <property type="entry name" value="ThiF/MoeB/HesA"/>
</dbReference>
<comment type="cofactor">
    <cofactor evidence="14">
        <name>Zn(2+)</name>
        <dbReference type="ChEBI" id="CHEBI:29105"/>
    </cofactor>
    <text evidence="14">Binds 1 zinc ion per subunit.</text>
</comment>
<feature type="binding site" evidence="14">
    <location>
        <position position="263"/>
    </location>
    <ligand>
        <name>Zn(2+)</name>
        <dbReference type="ChEBI" id="CHEBI:29105"/>
    </ligand>
</feature>
<keyword evidence="6 14" id="KW-0479">Metal-binding</keyword>
<keyword evidence="9 14" id="KW-0862">Zinc</keyword>
<feature type="binding site" evidence="14">
    <location>
        <position position="122"/>
    </location>
    <ligand>
        <name>ATP</name>
        <dbReference type="ChEBI" id="CHEBI:30616"/>
    </ligand>
</feature>
<comment type="function">
    <text evidence="13">Plays a central role in 2-thiolation of mcm(5)S(2)U at tRNA wobble positions of cytosolic tRNA(Lys), tRNA(Glu) and tRNA(Gln). Also essential during biosynthesis of the molybdenum cofactor. Acts by mediating the C-terminal thiocarboxylation of sulfur carriers urm1 and mocs2a. Its N-terminus first activates urm1 and mocs2a as acyl-adenylates (-COAMP), then the persulfide sulfur on the catalytic cysteine is transferred to urm1 and mocs2a to form thiocarboxylation (-COSH) of their C-terminus. The reaction probably involves hydrogen sulfide that is generated from the persulfide intermediate and that acts as a nucleophile towards urm1 and mocs2a. Subsequently, a transient disulfide bond is formed. Does not use thiosulfate as sulfur donor; nfs1 probably acting as a sulfur donor for thiocarboxylation reactions.</text>
</comment>
<dbReference type="EC" id="2.8.1.11" evidence="14"/>
<feature type="binding site" evidence="14">
    <location>
        <begin position="150"/>
        <end position="154"/>
    </location>
    <ligand>
        <name>ATP</name>
        <dbReference type="ChEBI" id="CHEBI:30616"/>
    </ligand>
</feature>
<dbReference type="EC" id="2.7.7.80" evidence="14"/>
<keyword evidence="15" id="KW-0175">Coiled coil</keyword>
<dbReference type="GO" id="GO:0042292">
    <property type="term" value="F:URM1 activating enzyme activity"/>
    <property type="evidence" value="ECO:0007669"/>
    <property type="project" value="TreeGrafter"/>
</dbReference>
<keyword evidence="4 14" id="KW-0819">tRNA processing</keyword>
<feature type="binding site" evidence="14">
    <location>
        <position position="341"/>
    </location>
    <ligand>
        <name>Zn(2+)</name>
        <dbReference type="ChEBI" id="CHEBI:29105"/>
    </ligand>
</feature>
<evidence type="ECO:0000256" key="12">
    <source>
        <dbReference type="ARBA" id="ARBA00023268"/>
    </source>
</evidence>
<keyword evidence="11 14" id="KW-0501">Molybdenum cofactor biosynthesis</keyword>
<comment type="catalytic activity">
    <reaction evidence="14">
        <text>[molybdopterin-synthase sulfur-carrier protein]-C-terminal Gly-Gly-AMP + S-sulfanyl-L-cysteinyl-[cysteine desulfurase] + AH2 = [molybdopterin-synthase sulfur-carrier protein]-C-terminal-Gly-aminoethanethioate + L-cysteinyl-[cysteine desulfurase] + A + AMP + 2 H(+)</text>
        <dbReference type="Rhea" id="RHEA:48612"/>
        <dbReference type="Rhea" id="RHEA-COMP:12157"/>
        <dbReference type="Rhea" id="RHEA-COMP:12158"/>
        <dbReference type="Rhea" id="RHEA-COMP:12159"/>
        <dbReference type="Rhea" id="RHEA-COMP:19907"/>
        <dbReference type="ChEBI" id="CHEBI:13193"/>
        <dbReference type="ChEBI" id="CHEBI:15378"/>
        <dbReference type="ChEBI" id="CHEBI:17499"/>
        <dbReference type="ChEBI" id="CHEBI:29950"/>
        <dbReference type="ChEBI" id="CHEBI:61963"/>
        <dbReference type="ChEBI" id="CHEBI:90618"/>
        <dbReference type="ChEBI" id="CHEBI:232372"/>
        <dbReference type="ChEBI" id="CHEBI:456215"/>
        <dbReference type="EC" id="2.8.1.11"/>
    </reaction>
</comment>
<dbReference type="GO" id="GO:0005829">
    <property type="term" value="C:cytosol"/>
    <property type="evidence" value="ECO:0007669"/>
    <property type="project" value="UniProtKB-SubCell"/>
</dbReference>
<dbReference type="HAMAP" id="MF_03049">
    <property type="entry name" value="MOCS3_Uba4"/>
    <property type="match status" value="1"/>
</dbReference>
<reference evidence="17 18" key="1">
    <citation type="submission" date="2018-10" db="EMBL/GenBank/DDBJ databases">
        <title>Fifty Aureobasidium pullulans genomes reveal a recombining polyextremotolerant generalist.</title>
        <authorList>
            <person name="Gostincar C."/>
            <person name="Turk M."/>
            <person name="Zajc J."/>
            <person name="Gunde-Cimerman N."/>
        </authorList>
    </citation>
    <scope>NUCLEOTIDE SEQUENCE [LARGE SCALE GENOMIC DNA]</scope>
    <source>
        <strain evidence="17 18">EXF-6604</strain>
    </source>
</reference>
<dbReference type="PROSITE" id="PS50206">
    <property type="entry name" value="RHODANESE_3"/>
    <property type="match status" value="1"/>
</dbReference>
<dbReference type="GO" id="GO:0032447">
    <property type="term" value="P:protein urmylation"/>
    <property type="evidence" value="ECO:0007669"/>
    <property type="project" value="TreeGrafter"/>
</dbReference>
<dbReference type="Proteomes" id="UP000306584">
    <property type="component" value="Unassembled WGS sequence"/>
</dbReference>
<dbReference type="GO" id="GO:0005524">
    <property type="term" value="F:ATP binding"/>
    <property type="evidence" value="ECO:0007669"/>
    <property type="project" value="UniProtKB-KW"/>
</dbReference>
<feature type="binding site" evidence="14">
    <location>
        <begin position="211"/>
        <end position="212"/>
    </location>
    <ligand>
        <name>ATP</name>
        <dbReference type="ChEBI" id="CHEBI:30616"/>
    </ligand>
</feature>
<evidence type="ECO:0000256" key="1">
    <source>
        <dbReference type="ARBA" id="ARBA00004514"/>
    </source>
</evidence>
<comment type="caution">
    <text evidence="17">The sequence shown here is derived from an EMBL/GenBank/DDBJ whole genome shotgun (WGS) entry which is preliminary data.</text>
</comment>
<comment type="similarity">
    <text evidence="14">In the N-terminal section; belongs to the HesA/MoeB/ThiF family. UBA4 subfamily.</text>
</comment>
<evidence type="ECO:0000256" key="4">
    <source>
        <dbReference type="ARBA" id="ARBA00022694"/>
    </source>
</evidence>
<dbReference type="Pfam" id="PF00899">
    <property type="entry name" value="ThiF"/>
    <property type="match status" value="1"/>
</dbReference>
<evidence type="ECO:0000256" key="10">
    <source>
        <dbReference type="ARBA" id="ARBA00022840"/>
    </source>
</evidence>
<evidence type="ECO:0000256" key="9">
    <source>
        <dbReference type="ARBA" id="ARBA00022833"/>
    </source>
</evidence>
<feature type="binding site" evidence="14">
    <location>
        <position position="338"/>
    </location>
    <ligand>
        <name>Zn(2+)</name>
        <dbReference type="ChEBI" id="CHEBI:29105"/>
    </ligand>
</feature>
<comment type="pathway">
    <text evidence="14">tRNA modification; 5-methoxycarbonylmethyl-2-thiouridine-tRNA biosynthesis.</text>
</comment>
<evidence type="ECO:0000313" key="17">
    <source>
        <dbReference type="EMBL" id="THY25652.1"/>
    </source>
</evidence>
<keyword evidence="7 14" id="KW-0547">Nucleotide-binding</keyword>
<feature type="active site" description="Cysteine persulfide intermediate; for sulfurtransferase activity" evidence="14">
    <location>
        <position position="448"/>
    </location>
</feature>
<evidence type="ECO:0000313" key="18">
    <source>
        <dbReference type="Proteomes" id="UP000306584"/>
    </source>
</evidence>
<dbReference type="SMART" id="SM00450">
    <property type="entry name" value="RHOD"/>
    <property type="match status" value="1"/>
</dbReference>
<keyword evidence="8" id="KW-0833">Ubl conjugation pathway</keyword>
<evidence type="ECO:0000256" key="5">
    <source>
        <dbReference type="ARBA" id="ARBA00022695"/>
    </source>
</evidence>
<proteinExistence type="inferred from homology"/>
<accession>A0A4S9LA61</accession>
<sequence>MAHMFSTSAVDAQVTALREQIQATEDQLSQLREQLAHAEEAQHRAQDAGKLETDWQQEIMGALNNPQHQYYQHQPQPQPQQRFSLSNAEFKRYGRQLIMPQVGLQGQLRLKAARVLIVGAGGLGCPAAAYLAGAGVGTLGLVDGDTVEESNLHRQVAHSTDRIGMFKVDSALSYLRNLNPNVNCIPHRAHLTPTTALDIFENYDFVLDCTDHPTSRYLISDACVLSGKPLVSASALRTEGQLTVLNNPPRAPGASDGGPCYRCVFPRPPPAESVVSCGEGGILGPVVGVMGILQALEAIKLITAPPETAPPPPSLLLFSAYSIPQFRNVKLRSRRADCASCSANHTVTPASLTSGSMDYIAFCGVTNPVDVLPSSSRISASELLSTLSFTSPHDDDAPVILDVRDPTQFELCNLPSSINLPWQGLSTRLREDPQVTKDLRDRDVLVVCKLGNDSQLAVQMLEAANPGIRSLRDVRGGFKAWRNEVDPEWPDY</sequence>
<dbReference type="UniPathway" id="UPA00988"/>
<feature type="binding site" evidence="14">
    <location>
        <position position="167"/>
    </location>
    <ligand>
        <name>ATP</name>
        <dbReference type="ChEBI" id="CHEBI:30616"/>
    </ligand>
</feature>
<dbReference type="SUPFAM" id="SSF69572">
    <property type="entry name" value="Activating enzymes of the ubiquitin-like proteins"/>
    <property type="match status" value="1"/>
</dbReference>
<keyword evidence="12 14" id="KW-0511">Multifunctional enzyme</keyword>
<dbReference type="UniPathway" id="UPA00344"/>
<dbReference type="GO" id="GO:0004792">
    <property type="term" value="F:thiosulfate-cyanide sulfurtransferase activity"/>
    <property type="evidence" value="ECO:0007669"/>
    <property type="project" value="TreeGrafter"/>
</dbReference>
<evidence type="ECO:0000256" key="3">
    <source>
        <dbReference type="ARBA" id="ARBA00022679"/>
    </source>
</evidence>
<evidence type="ECO:0000256" key="15">
    <source>
        <dbReference type="SAM" id="Coils"/>
    </source>
</evidence>
<dbReference type="InterPro" id="IPR000594">
    <property type="entry name" value="ThiF_NAD_FAD-bd"/>
</dbReference>
<dbReference type="AlphaFoldDB" id="A0A4S9LA61"/>
<evidence type="ECO:0000256" key="8">
    <source>
        <dbReference type="ARBA" id="ARBA00022786"/>
    </source>
</evidence>
<dbReference type="Pfam" id="PF00581">
    <property type="entry name" value="Rhodanese"/>
    <property type="match status" value="1"/>
</dbReference>
<comment type="catalytic activity">
    <reaction evidence="14">
        <text>[molybdopterin-synthase sulfur-carrier protein]-C-terminal Gly-Gly + ATP + H(+) = [molybdopterin-synthase sulfur-carrier protein]-C-terminal Gly-Gly-AMP + diphosphate</text>
        <dbReference type="Rhea" id="RHEA:43616"/>
        <dbReference type="Rhea" id="RHEA-COMP:12159"/>
        <dbReference type="Rhea" id="RHEA-COMP:12202"/>
        <dbReference type="ChEBI" id="CHEBI:15378"/>
        <dbReference type="ChEBI" id="CHEBI:30616"/>
        <dbReference type="ChEBI" id="CHEBI:33019"/>
        <dbReference type="ChEBI" id="CHEBI:90618"/>
        <dbReference type="ChEBI" id="CHEBI:90778"/>
        <dbReference type="EC" id="2.7.7.80"/>
    </reaction>
</comment>
<comment type="pathway">
    <text evidence="14">Cofactor biosynthesis; molybdopterin biosynthesis.</text>
</comment>
<evidence type="ECO:0000256" key="14">
    <source>
        <dbReference type="HAMAP-Rule" id="MF_03049"/>
    </source>
</evidence>
<evidence type="ECO:0000256" key="6">
    <source>
        <dbReference type="ARBA" id="ARBA00022723"/>
    </source>
</evidence>
<dbReference type="Gene3D" id="3.40.50.720">
    <property type="entry name" value="NAD(P)-binding Rossmann-like Domain"/>
    <property type="match status" value="1"/>
</dbReference>
<dbReference type="InterPro" id="IPR001763">
    <property type="entry name" value="Rhodanese-like_dom"/>
</dbReference>
<evidence type="ECO:0000256" key="13">
    <source>
        <dbReference type="ARBA" id="ARBA00043893"/>
    </source>
</evidence>
<gene>
    <name evidence="14" type="primary">uba4</name>
    <name evidence="14" type="synonym">cnxF</name>
    <name evidence="17" type="ORF">D6D01_05031</name>
</gene>
<keyword evidence="5" id="KW-0548">Nucleotidyltransferase</keyword>
<dbReference type="PANTHER" id="PTHR10953:SF102">
    <property type="entry name" value="ADENYLYLTRANSFERASE AND SULFURTRANSFERASE MOCS3"/>
    <property type="match status" value="1"/>
</dbReference>
<protein>
    <recommendedName>
        <fullName evidence="14">Adenylyltransferase and sulfurtransferase uba4</fullName>
    </recommendedName>
    <alternativeName>
        <fullName evidence="14">Common component for nitrate reductase and xanthine dehydrogenase protein F</fullName>
    </alternativeName>
    <alternativeName>
        <fullName evidence="14">Ubiquitin-like protein activator 4</fullName>
    </alternativeName>
    <domain>
        <recommendedName>
            <fullName evidence="14">Molybdopterin-synthase adenylyltransferase</fullName>
            <ecNumber evidence="14">2.7.7.80</ecNumber>
        </recommendedName>
        <alternativeName>
            <fullName evidence="14">Adenylyltransferase uba4</fullName>
        </alternativeName>
        <alternativeName>
            <fullName evidence="14">Sulfur carrier protein MOCS2A adenylyltransferase</fullName>
        </alternativeName>
    </domain>
    <domain>
        <recommendedName>
            <fullName evidence="14">Molybdopterin-synthase sulfurtransferase</fullName>
            <ecNumber evidence="14">2.8.1.11</ecNumber>
        </recommendedName>
        <alternativeName>
            <fullName evidence="14">Sulfurtransferase uba4</fullName>
        </alternativeName>
        <alternativeName>
            <fullName evidence="14">Sulfur carrier protein MOCS2A sulfurtransferase</fullName>
        </alternativeName>
    </domain>
</protein>
<feature type="binding site" evidence="14">
    <location>
        <position position="143"/>
    </location>
    <ligand>
        <name>ATP</name>
        <dbReference type="ChEBI" id="CHEBI:30616"/>
    </ligand>
</feature>
<dbReference type="EMBL" id="QZBD01000179">
    <property type="protein sequence ID" value="THY25652.1"/>
    <property type="molecule type" value="Genomic_DNA"/>
</dbReference>
<keyword evidence="2 14" id="KW-0963">Cytoplasm</keyword>
<feature type="active site" description="Glycyl thioester intermediate; for adenylyltransferase activity" evidence="14">
    <location>
        <position position="277"/>
    </location>
</feature>
<organism evidence="17 18">
    <name type="scientific">Aureobasidium pullulans</name>
    <name type="common">Black yeast</name>
    <name type="synonym">Pullularia pullulans</name>
    <dbReference type="NCBI Taxonomy" id="5580"/>
    <lineage>
        <taxon>Eukaryota</taxon>
        <taxon>Fungi</taxon>
        <taxon>Dikarya</taxon>
        <taxon>Ascomycota</taxon>
        <taxon>Pezizomycotina</taxon>
        <taxon>Dothideomycetes</taxon>
        <taxon>Dothideomycetidae</taxon>
        <taxon>Dothideales</taxon>
        <taxon>Saccotheciaceae</taxon>
        <taxon>Aureobasidium</taxon>
    </lineage>
</organism>
<dbReference type="GO" id="GO:0061604">
    <property type="term" value="F:molybdopterin-synthase sulfurtransferase activity"/>
    <property type="evidence" value="ECO:0007669"/>
    <property type="project" value="UniProtKB-EC"/>
</dbReference>
<evidence type="ECO:0000256" key="7">
    <source>
        <dbReference type="ARBA" id="ARBA00022741"/>
    </source>
</evidence>
<dbReference type="GO" id="GO:0061605">
    <property type="term" value="F:molybdopterin-synthase adenylyltransferase activity"/>
    <property type="evidence" value="ECO:0007669"/>
    <property type="project" value="UniProtKB-EC"/>
</dbReference>
<dbReference type="Gene3D" id="3.40.250.10">
    <property type="entry name" value="Rhodanese-like domain"/>
    <property type="match status" value="1"/>
</dbReference>
<dbReference type="CDD" id="cd00757">
    <property type="entry name" value="ThiF_MoeB_HesA_family"/>
    <property type="match status" value="1"/>
</dbReference>
<evidence type="ECO:0000256" key="11">
    <source>
        <dbReference type="ARBA" id="ARBA00023150"/>
    </source>
</evidence>
<feature type="coiled-coil region" evidence="15">
    <location>
        <begin position="14"/>
        <end position="48"/>
    </location>
</feature>
<dbReference type="FunFam" id="3.40.50.720:FF:000033">
    <property type="entry name" value="Adenylyltransferase and sulfurtransferase MOCS3"/>
    <property type="match status" value="1"/>
</dbReference>
<name>A0A4S9LA61_AURPU</name>
<dbReference type="InterPro" id="IPR036873">
    <property type="entry name" value="Rhodanese-like_dom_sf"/>
</dbReference>
<evidence type="ECO:0000256" key="2">
    <source>
        <dbReference type="ARBA" id="ARBA00022490"/>
    </source>
</evidence>
<dbReference type="PANTHER" id="PTHR10953">
    <property type="entry name" value="UBIQUITIN-ACTIVATING ENZYME E1"/>
    <property type="match status" value="1"/>
</dbReference>